<dbReference type="PANTHER" id="PTHR23150:SF19">
    <property type="entry name" value="FORMYLGLYCINE-GENERATING ENZYME"/>
    <property type="match status" value="1"/>
</dbReference>
<keyword evidence="5" id="KW-1185">Reference proteome</keyword>
<dbReference type="HOGENOM" id="CLU_773232_0_0_7"/>
<keyword evidence="2" id="KW-0472">Membrane</keyword>
<feature type="region of interest" description="Disordered" evidence="1">
    <location>
        <begin position="90"/>
        <end position="114"/>
    </location>
</feature>
<organism evidence="4 5">
    <name type="scientific">Desulfomonile tiedjei (strain ATCC 49306 / DSM 6799 / DCB-1)</name>
    <dbReference type="NCBI Taxonomy" id="706587"/>
    <lineage>
        <taxon>Bacteria</taxon>
        <taxon>Pseudomonadati</taxon>
        <taxon>Thermodesulfobacteriota</taxon>
        <taxon>Desulfomonilia</taxon>
        <taxon>Desulfomonilales</taxon>
        <taxon>Desulfomonilaceae</taxon>
        <taxon>Desulfomonile</taxon>
    </lineage>
</organism>
<proteinExistence type="predicted"/>
<reference evidence="5" key="1">
    <citation type="submission" date="2012-06" db="EMBL/GenBank/DDBJ databases">
        <title>Complete sequence of chromosome of Desulfomonile tiedjei DSM 6799.</title>
        <authorList>
            <person name="Lucas S."/>
            <person name="Copeland A."/>
            <person name="Lapidus A."/>
            <person name="Glavina del Rio T."/>
            <person name="Dalin E."/>
            <person name="Tice H."/>
            <person name="Bruce D."/>
            <person name="Goodwin L."/>
            <person name="Pitluck S."/>
            <person name="Peters L."/>
            <person name="Ovchinnikova G."/>
            <person name="Zeytun A."/>
            <person name="Lu M."/>
            <person name="Kyrpides N."/>
            <person name="Mavromatis K."/>
            <person name="Ivanova N."/>
            <person name="Brettin T."/>
            <person name="Detter J.C."/>
            <person name="Han C."/>
            <person name="Larimer F."/>
            <person name="Land M."/>
            <person name="Hauser L."/>
            <person name="Markowitz V."/>
            <person name="Cheng J.-F."/>
            <person name="Hugenholtz P."/>
            <person name="Woyke T."/>
            <person name="Wu D."/>
            <person name="Spring S."/>
            <person name="Schroeder M."/>
            <person name="Brambilla E."/>
            <person name="Klenk H.-P."/>
            <person name="Eisen J.A."/>
        </authorList>
    </citation>
    <scope>NUCLEOTIDE SEQUENCE [LARGE SCALE GENOMIC DNA]</scope>
    <source>
        <strain evidence="5">ATCC 49306 / DSM 6799 / DCB-1</strain>
    </source>
</reference>
<evidence type="ECO:0000313" key="4">
    <source>
        <dbReference type="EMBL" id="AFM26592.1"/>
    </source>
</evidence>
<accession>I4CAK1</accession>
<dbReference type="InterPro" id="IPR005532">
    <property type="entry name" value="SUMF_dom"/>
</dbReference>
<dbReference type="EMBL" id="CP003360">
    <property type="protein sequence ID" value="AFM26592.1"/>
    <property type="molecule type" value="Genomic_DNA"/>
</dbReference>
<feature type="transmembrane region" description="Helical" evidence="2">
    <location>
        <begin position="39"/>
        <end position="57"/>
    </location>
</feature>
<evidence type="ECO:0000313" key="5">
    <source>
        <dbReference type="Proteomes" id="UP000006055"/>
    </source>
</evidence>
<dbReference type="Pfam" id="PF03781">
    <property type="entry name" value="FGE-sulfatase"/>
    <property type="match status" value="1"/>
</dbReference>
<evidence type="ECO:0000259" key="3">
    <source>
        <dbReference type="Pfam" id="PF03781"/>
    </source>
</evidence>
<keyword evidence="2" id="KW-0812">Transmembrane</keyword>
<sequence length="358" mass="39574">MHYRSCLHAVAGIVSTGNEGQSFLTVVSKRRNAKPEMRFRTISLVVISAMFLLFSSYEIQSGELTAAQPPQFDPLDCPLLPSCPGDSLVPLPPFPGSQPQPEGKGIPPSPSRNANFREGMGKYWGMLFIPGGQFDMGSLEQEGRPDERPLQKVLVKDFYVSKHQVTAREFCEFLNQVGEIAKDGSPRVKVTCPDCPVVKKGKHFEPKEGYADHPMVCVSWHAATEYAQWAGGRLPTSAEWEKAALMTCASPPQDSLVMLSREGATPVYRSQLGIQGMKGMMGNVWEWCSDWYARDFYAQSPGPNPTGPSLGRDKVIRGGSWASPECSKRIQNRHKAVPRGFYRTVGFRIVKDVDSSAK</sequence>
<dbReference type="AlphaFoldDB" id="I4CAK1"/>
<dbReference type="PANTHER" id="PTHR23150">
    <property type="entry name" value="SULFATASE MODIFYING FACTOR 1, 2"/>
    <property type="match status" value="1"/>
</dbReference>
<dbReference type="GO" id="GO:0120147">
    <property type="term" value="F:formylglycine-generating oxidase activity"/>
    <property type="evidence" value="ECO:0007669"/>
    <property type="project" value="TreeGrafter"/>
</dbReference>
<dbReference type="InterPro" id="IPR016187">
    <property type="entry name" value="CTDL_fold"/>
</dbReference>
<dbReference type="eggNOG" id="COG1262">
    <property type="taxonomic scope" value="Bacteria"/>
</dbReference>
<evidence type="ECO:0000256" key="1">
    <source>
        <dbReference type="SAM" id="MobiDB-lite"/>
    </source>
</evidence>
<gene>
    <name evidence="4" type="ordered locus">Desti_3950</name>
</gene>
<dbReference type="InterPro" id="IPR051043">
    <property type="entry name" value="Sulfatase_Mod_Factor_Kinase"/>
</dbReference>
<dbReference type="PATRIC" id="fig|706587.4.peg.4477"/>
<name>I4CAK1_DESTA</name>
<dbReference type="Gene3D" id="3.90.1580.10">
    <property type="entry name" value="paralog of FGE (formylglycine-generating enzyme)"/>
    <property type="match status" value="1"/>
</dbReference>
<dbReference type="KEGG" id="dti:Desti_3950"/>
<evidence type="ECO:0000256" key="2">
    <source>
        <dbReference type="SAM" id="Phobius"/>
    </source>
</evidence>
<dbReference type="Proteomes" id="UP000006055">
    <property type="component" value="Chromosome"/>
</dbReference>
<keyword evidence="2" id="KW-1133">Transmembrane helix</keyword>
<dbReference type="InterPro" id="IPR042095">
    <property type="entry name" value="SUMF_sf"/>
</dbReference>
<dbReference type="SUPFAM" id="SSF56436">
    <property type="entry name" value="C-type lectin-like"/>
    <property type="match status" value="1"/>
</dbReference>
<dbReference type="STRING" id="706587.Desti_3950"/>
<protein>
    <recommendedName>
        <fullName evidence="3">Sulfatase-modifying factor enzyme-like domain-containing protein</fullName>
    </recommendedName>
</protein>
<feature type="domain" description="Sulfatase-modifying factor enzyme-like" evidence="3">
    <location>
        <begin position="125"/>
        <end position="351"/>
    </location>
</feature>